<dbReference type="EMBL" id="JAYMYS010000005">
    <property type="protein sequence ID" value="KAK7393152.1"/>
    <property type="molecule type" value="Genomic_DNA"/>
</dbReference>
<reference evidence="1 2" key="1">
    <citation type="submission" date="2024-01" db="EMBL/GenBank/DDBJ databases">
        <title>The genomes of 5 underutilized Papilionoideae crops provide insights into root nodulation and disease resistanc.</title>
        <authorList>
            <person name="Jiang F."/>
        </authorList>
    </citation>
    <scope>NUCLEOTIDE SEQUENCE [LARGE SCALE GENOMIC DNA]</scope>
    <source>
        <strain evidence="1">DUOXIRENSHENG_FW03</strain>
        <tissue evidence="1">Leaves</tissue>
    </source>
</reference>
<proteinExistence type="predicted"/>
<accession>A0AAN9SC16</accession>
<evidence type="ECO:0000313" key="2">
    <source>
        <dbReference type="Proteomes" id="UP001386955"/>
    </source>
</evidence>
<organism evidence="1 2">
    <name type="scientific">Psophocarpus tetragonolobus</name>
    <name type="common">Winged bean</name>
    <name type="synonym">Dolichos tetragonolobus</name>
    <dbReference type="NCBI Taxonomy" id="3891"/>
    <lineage>
        <taxon>Eukaryota</taxon>
        <taxon>Viridiplantae</taxon>
        <taxon>Streptophyta</taxon>
        <taxon>Embryophyta</taxon>
        <taxon>Tracheophyta</taxon>
        <taxon>Spermatophyta</taxon>
        <taxon>Magnoliopsida</taxon>
        <taxon>eudicotyledons</taxon>
        <taxon>Gunneridae</taxon>
        <taxon>Pentapetalae</taxon>
        <taxon>rosids</taxon>
        <taxon>fabids</taxon>
        <taxon>Fabales</taxon>
        <taxon>Fabaceae</taxon>
        <taxon>Papilionoideae</taxon>
        <taxon>50 kb inversion clade</taxon>
        <taxon>NPAAA clade</taxon>
        <taxon>indigoferoid/millettioid clade</taxon>
        <taxon>Phaseoleae</taxon>
        <taxon>Psophocarpus</taxon>
    </lineage>
</organism>
<keyword evidence="2" id="KW-1185">Reference proteome</keyword>
<protein>
    <submittedName>
        <fullName evidence="1">Uncharacterized protein</fullName>
    </submittedName>
</protein>
<gene>
    <name evidence="1" type="ORF">VNO78_21632</name>
</gene>
<comment type="caution">
    <text evidence="1">The sequence shown here is derived from an EMBL/GenBank/DDBJ whole genome shotgun (WGS) entry which is preliminary data.</text>
</comment>
<name>A0AAN9SC16_PSOTE</name>
<sequence>MVPACSKSEAQSEVWAMNVRRRIVLAIRERNKELGIELGIGGLRLGIVDGVVMPHGWRCSEGSSEKAVVAIVDGIVMPLVMAQ</sequence>
<dbReference type="Proteomes" id="UP001386955">
    <property type="component" value="Unassembled WGS sequence"/>
</dbReference>
<dbReference type="AlphaFoldDB" id="A0AAN9SC16"/>
<evidence type="ECO:0000313" key="1">
    <source>
        <dbReference type="EMBL" id="KAK7393152.1"/>
    </source>
</evidence>